<proteinExistence type="predicted"/>
<keyword evidence="2" id="KW-1133">Transmembrane helix</keyword>
<evidence type="ECO:0000256" key="1">
    <source>
        <dbReference type="SAM" id="MobiDB-lite"/>
    </source>
</evidence>
<evidence type="ECO:0000313" key="5">
    <source>
        <dbReference type="Proteomes" id="UP000242146"/>
    </source>
</evidence>
<evidence type="ECO:0000256" key="3">
    <source>
        <dbReference type="SAM" id="SignalP"/>
    </source>
</evidence>
<name>A0A1X2GTV5_9FUNG</name>
<dbReference type="EMBL" id="MCGT01000003">
    <property type="protein sequence ID" value="ORX61452.1"/>
    <property type="molecule type" value="Genomic_DNA"/>
</dbReference>
<feature type="chain" id="PRO_5013185555" evidence="3">
    <location>
        <begin position="19"/>
        <end position="111"/>
    </location>
</feature>
<accession>A0A1X2GTV5</accession>
<gene>
    <name evidence="4" type="ORF">DM01DRAFT_1122925</name>
</gene>
<dbReference type="Proteomes" id="UP000242146">
    <property type="component" value="Unassembled WGS sequence"/>
</dbReference>
<keyword evidence="5" id="KW-1185">Reference proteome</keyword>
<reference evidence="4 5" key="1">
    <citation type="submission" date="2016-07" db="EMBL/GenBank/DDBJ databases">
        <title>Pervasive Adenine N6-methylation of Active Genes in Fungi.</title>
        <authorList>
            <consortium name="DOE Joint Genome Institute"/>
            <person name="Mondo S.J."/>
            <person name="Dannebaum R.O."/>
            <person name="Kuo R.C."/>
            <person name="Labutti K."/>
            <person name="Haridas S."/>
            <person name="Kuo A."/>
            <person name="Salamov A."/>
            <person name="Ahrendt S.R."/>
            <person name="Lipzen A."/>
            <person name="Sullivan W."/>
            <person name="Andreopoulos W.B."/>
            <person name="Clum A."/>
            <person name="Lindquist E."/>
            <person name="Daum C."/>
            <person name="Ramamoorthy G.K."/>
            <person name="Gryganskyi A."/>
            <person name="Culley D."/>
            <person name="Magnuson J.K."/>
            <person name="James T.Y."/>
            <person name="O'Malley M.A."/>
            <person name="Stajich J.E."/>
            <person name="Spatafora J.W."/>
            <person name="Visel A."/>
            <person name="Grigoriev I.V."/>
        </authorList>
    </citation>
    <scope>NUCLEOTIDE SEQUENCE [LARGE SCALE GENOMIC DNA]</scope>
    <source>
        <strain evidence="4 5">NRRL 3301</strain>
    </source>
</reference>
<feature type="transmembrane region" description="Helical" evidence="2">
    <location>
        <begin position="45"/>
        <end position="64"/>
    </location>
</feature>
<protein>
    <submittedName>
        <fullName evidence="4">Uncharacterized protein</fullName>
    </submittedName>
</protein>
<dbReference type="OrthoDB" id="2288451at2759"/>
<dbReference type="AlphaFoldDB" id="A0A1X2GTV5"/>
<keyword evidence="2" id="KW-0812">Transmembrane</keyword>
<organism evidence="4 5">
    <name type="scientific">Hesseltinella vesiculosa</name>
    <dbReference type="NCBI Taxonomy" id="101127"/>
    <lineage>
        <taxon>Eukaryota</taxon>
        <taxon>Fungi</taxon>
        <taxon>Fungi incertae sedis</taxon>
        <taxon>Mucoromycota</taxon>
        <taxon>Mucoromycotina</taxon>
        <taxon>Mucoromycetes</taxon>
        <taxon>Mucorales</taxon>
        <taxon>Cunninghamellaceae</taxon>
        <taxon>Hesseltinella</taxon>
    </lineage>
</organism>
<evidence type="ECO:0000256" key="2">
    <source>
        <dbReference type="SAM" id="Phobius"/>
    </source>
</evidence>
<keyword evidence="2" id="KW-0472">Membrane</keyword>
<evidence type="ECO:0000313" key="4">
    <source>
        <dbReference type="EMBL" id="ORX61452.1"/>
    </source>
</evidence>
<sequence>MTWLLGTWLYLCFWVVNAQSNGFNGNEGSAAAPKQESWLQQDHRYVFVIVLGLLFLAVIIYYIVRSARNMRKRLAKENQAQLDMIQSVVSSPQSVKSPDSAFPPLHNEKRY</sequence>
<comment type="caution">
    <text evidence="4">The sequence shown here is derived from an EMBL/GenBank/DDBJ whole genome shotgun (WGS) entry which is preliminary data.</text>
</comment>
<dbReference type="STRING" id="101127.A0A1X2GTV5"/>
<keyword evidence="3" id="KW-0732">Signal</keyword>
<feature type="compositionally biased region" description="Low complexity" evidence="1">
    <location>
        <begin position="88"/>
        <end position="100"/>
    </location>
</feature>
<feature type="region of interest" description="Disordered" evidence="1">
    <location>
        <begin position="88"/>
        <end position="111"/>
    </location>
</feature>
<feature type="signal peptide" evidence="3">
    <location>
        <begin position="1"/>
        <end position="18"/>
    </location>
</feature>